<keyword evidence="1" id="KW-1133">Transmembrane helix</keyword>
<sequence length="132" mass="15245">MLNKRKQASIILILISIGMLYNIWYDRKIDAFEFFSSIILSGCFIYCIPYLNSKESLIDKESSYSEIFNFISKDVFKNSVLISSILLAVYIIMGIYINIIGEKNSPKIPKLLLCSLIYAILFRAQYNNGFKK</sequence>
<name>A0A2S1QVS1_9FLAO</name>
<accession>A0A2S1QVS1</accession>
<feature type="transmembrane region" description="Helical" evidence="1">
    <location>
        <begin position="7"/>
        <end position="25"/>
    </location>
</feature>
<evidence type="ECO:0000256" key="1">
    <source>
        <dbReference type="SAM" id="Phobius"/>
    </source>
</evidence>
<evidence type="ECO:0000313" key="2">
    <source>
        <dbReference type="EMBL" id="AWH84495.1"/>
    </source>
</evidence>
<keyword evidence="1" id="KW-0812">Transmembrane</keyword>
<dbReference type="EMBL" id="CP029186">
    <property type="protein sequence ID" value="AWH84495.1"/>
    <property type="molecule type" value="Genomic_DNA"/>
</dbReference>
<keyword evidence="3" id="KW-1185">Reference proteome</keyword>
<proteinExistence type="predicted"/>
<gene>
    <name evidence="2" type="ORF">HYN59_04900</name>
</gene>
<dbReference type="AlphaFoldDB" id="A0A2S1QVS1"/>
<keyword evidence="1" id="KW-0472">Membrane</keyword>
<evidence type="ECO:0000313" key="3">
    <source>
        <dbReference type="Proteomes" id="UP000244929"/>
    </source>
</evidence>
<feature type="transmembrane region" description="Helical" evidence="1">
    <location>
        <begin position="31"/>
        <end position="51"/>
    </location>
</feature>
<organism evidence="2 3">
    <name type="scientific">Flavobacterium album</name>
    <dbReference type="NCBI Taxonomy" id="2175091"/>
    <lineage>
        <taxon>Bacteria</taxon>
        <taxon>Pseudomonadati</taxon>
        <taxon>Bacteroidota</taxon>
        <taxon>Flavobacteriia</taxon>
        <taxon>Flavobacteriales</taxon>
        <taxon>Flavobacteriaceae</taxon>
        <taxon>Flavobacterium</taxon>
    </lineage>
</organism>
<dbReference type="Proteomes" id="UP000244929">
    <property type="component" value="Chromosome"/>
</dbReference>
<reference evidence="2 3" key="1">
    <citation type="submission" date="2018-04" db="EMBL/GenBank/DDBJ databases">
        <title>Genome sequencing of Flavobacterium sp. HYN0059.</title>
        <authorList>
            <person name="Yi H."/>
            <person name="Baek C."/>
        </authorList>
    </citation>
    <scope>NUCLEOTIDE SEQUENCE [LARGE SCALE GENOMIC DNA]</scope>
    <source>
        <strain evidence="2 3">HYN0059</strain>
    </source>
</reference>
<feature type="transmembrane region" description="Helical" evidence="1">
    <location>
        <begin position="80"/>
        <end position="101"/>
    </location>
</feature>
<dbReference type="KEGG" id="falb:HYN59_04900"/>
<protein>
    <submittedName>
        <fullName evidence="2">Uncharacterized protein</fullName>
    </submittedName>
</protein>